<organism evidence="3 4">
    <name type="scientific">Flavobacterium cellulosilyticum</name>
    <dbReference type="NCBI Taxonomy" id="2541731"/>
    <lineage>
        <taxon>Bacteria</taxon>
        <taxon>Pseudomonadati</taxon>
        <taxon>Bacteroidota</taxon>
        <taxon>Flavobacteriia</taxon>
        <taxon>Flavobacteriales</taxon>
        <taxon>Flavobacteriaceae</taxon>
        <taxon>Flavobacterium</taxon>
    </lineage>
</organism>
<dbReference type="AlphaFoldDB" id="A0A4R5CBG4"/>
<dbReference type="PANTHER" id="PTHR30547">
    <property type="entry name" value="UNCHARACTERIZED PROTEIN YHCG-RELATED"/>
    <property type="match status" value="1"/>
</dbReference>
<evidence type="ECO:0000313" key="3">
    <source>
        <dbReference type="EMBL" id="TDD96199.1"/>
    </source>
</evidence>
<dbReference type="GO" id="GO:0003676">
    <property type="term" value="F:nucleic acid binding"/>
    <property type="evidence" value="ECO:0007669"/>
    <property type="project" value="InterPro"/>
</dbReference>
<evidence type="ECO:0000259" key="1">
    <source>
        <dbReference type="Pfam" id="PF06250"/>
    </source>
</evidence>
<sequence>MLESNHIHFVQEIKTQIKEAQYRALQKVNVEQIQLYWNIGKTILERQQQYGWGKGIVEILAAELQKEFVGINGFSARNLWYMRNLYEQYYTSSLILQPLVAEIPWTHNILILEKCKDEHERFYYINMTKKFQWSKTLLVNAIDNNHYQNTVLSQTNFSETLEISSANNADIIIKDEYLFDFLNLSEPYSEAQLEQAILSNIRNFLIELGGDFSFIGNQFPIKYDDKTFEIDLLLFHRELQCLVAIDLKIDEFKPEMAGKMNFYLSTLNKLVKKKHEKPSIGIIICKSKNRTTVEFALQDINKPIGIATYTLNKELPKNISAFFPSNQEFVDKIESITNYINRSKN</sequence>
<dbReference type="PANTHER" id="PTHR30547:SF0">
    <property type="entry name" value="BLR8175 PROTEIN"/>
    <property type="match status" value="1"/>
</dbReference>
<gene>
    <name evidence="3" type="ORF">E0F76_11935</name>
</gene>
<comment type="caution">
    <text evidence="3">The sequence shown here is derived from an EMBL/GenBank/DDBJ whole genome shotgun (WGS) entry which is preliminary data.</text>
</comment>
<feature type="domain" description="YhcG N-terminal" evidence="2">
    <location>
        <begin position="12"/>
        <end position="148"/>
    </location>
</feature>
<dbReference type="EMBL" id="SMFK01000007">
    <property type="protein sequence ID" value="TDD96199.1"/>
    <property type="molecule type" value="Genomic_DNA"/>
</dbReference>
<dbReference type="Gene3D" id="3.40.1350.10">
    <property type="match status" value="1"/>
</dbReference>
<dbReference type="InterPro" id="IPR053148">
    <property type="entry name" value="PD-DEXK-like_domain"/>
</dbReference>
<keyword evidence="4" id="KW-1185">Reference proteome</keyword>
<proteinExistence type="predicted"/>
<dbReference type="Pfam" id="PF17761">
    <property type="entry name" value="DUF1016_N"/>
    <property type="match status" value="1"/>
</dbReference>
<dbReference type="Pfam" id="PF06250">
    <property type="entry name" value="YhcG_C"/>
    <property type="match status" value="1"/>
</dbReference>
<dbReference type="InterPro" id="IPR011856">
    <property type="entry name" value="tRNA_endonuc-like_dom_sf"/>
</dbReference>
<accession>A0A4R5CBG4</accession>
<reference evidence="3 4" key="1">
    <citation type="submission" date="2019-03" db="EMBL/GenBank/DDBJ databases">
        <title>Flavobacterium AR-3-4 sp. nov. isolated from arctic soil.</title>
        <authorList>
            <person name="Chaudhary D.K."/>
        </authorList>
    </citation>
    <scope>NUCLEOTIDE SEQUENCE [LARGE SCALE GENOMIC DNA]</scope>
    <source>
        <strain evidence="3 4">AR-3-4</strain>
    </source>
</reference>
<protein>
    <submittedName>
        <fullName evidence="3">DUF1016 domain-containing protein</fullName>
    </submittedName>
</protein>
<dbReference type="Proteomes" id="UP000295479">
    <property type="component" value="Unassembled WGS sequence"/>
</dbReference>
<dbReference type="InterPro" id="IPR009362">
    <property type="entry name" value="YhcG_C"/>
</dbReference>
<name>A0A4R5CBG4_9FLAO</name>
<dbReference type="RefSeq" id="WP_132006134.1">
    <property type="nucleotide sequence ID" value="NZ_SMFK01000007.1"/>
</dbReference>
<feature type="domain" description="YhcG PDDEXK nuclease" evidence="1">
    <location>
        <begin position="172"/>
        <end position="320"/>
    </location>
</feature>
<dbReference type="InterPro" id="IPR041527">
    <property type="entry name" value="YhcG_N"/>
</dbReference>
<evidence type="ECO:0000313" key="4">
    <source>
        <dbReference type="Proteomes" id="UP000295479"/>
    </source>
</evidence>
<evidence type="ECO:0000259" key="2">
    <source>
        <dbReference type="Pfam" id="PF17761"/>
    </source>
</evidence>
<dbReference type="OrthoDB" id="9801263at2"/>